<dbReference type="EMBL" id="SHOA02000013">
    <property type="protein sequence ID" value="TDH67185.1"/>
    <property type="molecule type" value="Genomic_DNA"/>
</dbReference>
<dbReference type="RefSeq" id="XP_067816684.1">
    <property type="nucleotide sequence ID" value="XM_067958825.1"/>
</dbReference>
<feature type="binding site" evidence="5">
    <location>
        <position position="464"/>
    </location>
    <ligand>
        <name>Zn(2+)</name>
        <dbReference type="ChEBI" id="CHEBI:29105"/>
        <label>1</label>
    </ligand>
</feature>
<evidence type="ECO:0000256" key="5">
    <source>
        <dbReference type="PIRSR" id="PIRSR623088-3"/>
    </source>
</evidence>
<dbReference type="InterPro" id="IPR036971">
    <property type="entry name" value="PDEase_catalytic_dom_sf"/>
</dbReference>
<dbReference type="GO" id="GO:0007165">
    <property type="term" value="P:signal transduction"/>
    <property type="evidence" value="ECO:0007669"/>
    <property type="project" value="InterPro"/>
</dbReference>
<proteinExistence type="inferred from homology"/>
<dbReference type="Gene3D" id="1.10.1300.10">
    <property type="entry name" value="3'5'-cyclic nucleotide phosphodiesterase, catalytic domain"/>
    <property type="match status" value="1"/>
</dbReference>
<feature type="binding site" evidence="5">
    <location>
        <position position="349"/>
    </location>
    <ligand>
        <name>Zn(2+)</name>
        <dbReference type="ChEBI" id="CHEBI:29105"/>
        <label>2</label>
    </ligand>
</feature>
<sequence length="563" mass="63754">MSRRIDHFLTRKPQAVVITHPSFTSSPVASSSSILSTASNGNPCYLFEARPVDMSFTVGGMESCRRELKIGGEMHIPVNKTTADVRVSPVVENDYAYEKHSTSPVASSSRFPMTGAIEAKIKSLASYLKSVSAGIRRRIIAFDRTRLTQAYYRKSVPTPATMRTKLNVIVCRYSSSEHHTTLSWDDIDENECLSFRDVNELISTTPRSRKRSHPSAIFCEAEIRQICACCDIPDQYIEQVLHIIKSSFGTPGLDVIALEELMPGNVVLFVGSLIFKNIDREEELVDSRNVLNFLRHVQQRYDCNMPFHNATHAADVMHTLFMLLMNTCLGDKVSQHNQVGAILAAVMHDIEHVGLTNDFLIKTNHPIAQKYLTEAPMESKHTDLALQAVLDPRFNILSKMSSIQQEQILEVICKSISATALIYQPELLAEVDGTTADEWKMLEDVVLPQRLQVRALRIAMHVSDISQTMKPFANHQTWVYRLNDELYNQGELDMREQWGVSPSYCFRDQCTYEGFLSSQLSFLRNMALPAVMMLNNIPWMDVNELVNGIEKNILQWEQLAIFI</sequence>
<keyword evidence="9" id="KW-1185">Reference proteome</keyword>
<feature type="binding site" evidence="5">
    <location>
        <position position="312"/>
    </location>
    <ligand>
        <name>Zn(2+)</name>
        <dbReference type="ChEBI" id="CHEBI:29105"/>
        <label>1</label>
    </ligand>
</feature>
<evidence type="ECO:0000256" key="6">
    <source>
        <dbReference type="RuleBase" id="RU363067"/>
    </source>
</evidence>
<keyword evidence="1 5" id="KW-0479">Metal-binding</keyword>
<evidence type="ECO:0000259" key="7">
    <source>
        <dbReference type="PROSITE" id="PS51845"/>
    </source>
</evidence>
<dbReference type="AlphaFoldDB" id="A0A976ID58"/>
<dbReference type="InterPro" id="IPR023088">
    <property type="entry name" value="PDEase"/>
</dbReference>
<feature type="binding site" evidence="4">
    <location>
        <position position="349"/>
    </location>
    <ligand>
        <name>AMP</name>
        <dbReference type="ChEBI" id="CHEBI:456215"/>
    </ligand>
</feature>
<gene>
    <name evidence="8" type="ORF">CCR75_000719</name>
</gene>
<organism evidence="8 9">
    <name type="scientific">Bremia lactucae</name>
    <name type="common">Lettuce downy mildew</name>
    <dbReference type="NCBI Taxonomy" id="4779"/>
    <lineage>
        <taxon>Eukaryota</taxon>
        <taxon>Sar</taxon>
        <taxon>Stramenopiles</taxon>
        <taxon>Oomycota</taxon>
        <taxon>Peronosporomycetes</taxon>
        <taxon>Peronosporales</taxon>
        <taxon>Peronosporaceae</taxon>
        <taxon>Bremia</taxon>
    </lineage>
</organism>
<evidence type="ECO:0000256" key="1">
    <source>
        <dbReference type="ARBA" id="ARBA00022723"/>
    </source>
</evidence>
<dbReference type="InterPro" id="IPR002073">
    <property type="entry name" value="PDEase_catalytic_dom"/>
</dbReference>
<evidence type="ECO:0000256" key="4">
    <source>
        <dbReference type="PIRSR" id="PIRSR623088-2"/>
    </source>
</evidence>
<dbReference type="Proteomes" id="UP000294530">
    <property type="component" value="Unassembled WGS sequence"/>
</dbReference>
<dbReference type="EC" id="3.1.4.-" evidence="6"/>
<keyword evidence="2 6" id="KW-0378">Hydrolase</keyword>
<dbReference type="InterPro" id="IPR023174">
    <property type="entry name" value="PDEase_CS"/>
</dbReference>
<dbReference type="GO" id="GO:0004114">
    <property type="term" value="F:3',5'-cyclic-nucleotide phosphodiesterase activity"/>
    <property type="evidence" value="ECO:0007669"/>
    <property type="project" value="InterPro"/>
</dbReference>
<evidence type="ECO:0000256" key="3">
    <source>
        <dbReference type="PIRSR" id="PIRSR623088-1"/>
    </source>
</evidence>
<dbReference type="GeneID" id="94344496"/>
<accession>A0A976ID58</accession>
<feature type="binding site" evidence="4">
    <location>
        <begin position="308"/>
        <end position="312"/>
    </location>
    <ligand>
        <name>AMP</name>
        <dbReference type="ChEBI" id="CHEBI:456215"/>
    </ligand>
</feature>
<name>A0A976ID58_BRELC</name>
<evidence type="ECO:0000313" key="8">
    <source>
        <dbReference type="EMBL" id="TDH67185.1"/>
    </source>
</evidence>
<evidence type="ECO:0000313" key="9">
    <source>
        <dbReference type="Proteomes" id="UP000294530"/>
    </source>
</evidence>
<feature type="binding site" evidence="5">
    <location>
        <position position="349"/>
    </location>
    <ligand>
        <name>Zn(2+)</name>
        <dbReference type="ChEBI" id="CHEBI:29105"/>
        <label>1</label>
    </ligand>
</feature>
<evidence type="ECO:0000256" key="2">
    <source>
        <dbReference type="ARBA" id="ARBA00022801"/>
    </source>
</evidence>
<protein>
    <recommendedName>
        <fullName evidence="6">Phosphodiesterase</fullName>
        <ecNumber evidence="6">3.1.4.-</ecNumber>
    </recommendedName>
</protein>
<comment type="similarity">
    <text evidence="6">Belongs to the cyclic nucleotide phosphodiesterase family.</text>
</comment>
<dbReference type="PROSITE" id="PS00126">
    <property type="entry name" value="PDEASE_I_1"/>
    <property type="match status" value="1"/>
</dbReference>
<dbReference type="PROSITE" id="PS51845">
    <property type="entry name" value="PDEASE_I_2"/>
    <property type="match status" value="1"/>
</dbReference>
<feature type="binding site" evidence="4">
    <location>
        <position position="519"/>
    </location>
    <ligand>
        <name>AMP</name>
        <dbReference type="ChEBI" id="CHEBI:456215"/>
    </ligand>
</feature>
<feature type="active site" description="Proton donor" evidence="3">
    <location>
        <position position="308"/>
    </location>
</feature>
<feature type="binding site" evidence="4">
    <location>
        <position position="464"/>
    </location>
    <ligand>
        <name>AMP</name>
        <dbReference type="ChEBI" id="CHEBI:456215"/>
    </ligand>
</feature>
<comment type="caution">
    <text evidence="8">The sequence shown here is derived from an EMBL/GenBank/DDBJ whole genome shotgun (WGS) entry which is preliminary data.</text>
</comment>
<feature type="binding site" evidence="5">
    <location>
        <position position="348"/>
    </location>
    <ligand>
        <name>Zn(2+)</name>
        <dbReference type="ChEBI" id="CHEBI:29105"/>
        <label>1</label>
    </ligand>
</feature>
<dbReference type="PRINTS" id="PR00387">
    <property type="entry name" value="PDIESTERASE1"/>
</dbReference>
<reference evidence="8 9" key="1">
    <citation type="journal article" date="2021" name="Genome Biol.">
        <title>AFLAP: assembly-free linkage analysis pipeline using k-mers from genome sequencing data.</title>
        <authorList>
            <person name="Fletcher K."/>
            <person name="Zhang L."/>
            <person name="Gil J."/>
            <person name="Han R."/>
            <person name="Cavanaugh K."/>
            <person name="Michelmore R."/>
        </authorList>
    </citation>
    <scope>NUCLEOTIDE SEQUENCE [LARGE SCALE GENOMIC DNA]</scope>
    <source>
        <strain evidence="8 9">SF5</strain>
    </source>
</reference>
<dbReference type="Pfam" id="PF00233">
    <property type="entry name" value="PDEase_I"/>
    <property type="match status" value="1"/>
</dbReference>
<dbReference type="SUPFAM" id="SSF109604">
    <property type="entry name" value="HD-domain/PDEase-like"/>
    <property type="match status" value="1"/>
</dbReference>
<feature type="domain" description="PDEase" evidence="7">
    <location>
        <begin position="232"/>
        <end position="563"/>
    </location>
</feature>
<dbReference type="KEGG" id="blac:94344496"/>
<dbReference type="GO" id="GO:0046872">
    <property type="term" value="F:metal ion binding"/>
    <property type="evidence" value="ECO:0007669"/>
    <property type="project" value="UniProtKB-KW"/>
</dbReference>
<dbReference type="PANTHER" id="PTHR11347">
    <property type="entry name" value="CYCLIC NUCLEOTIDE PHOSPHODIESTERASE"/>
    <property type="match status" value="1"/>
</dbReference>
<dbReference type="OrthoDB" id="546632at2759"/>
<comment type="cofactor">
    <cofactor evidence="6">
        <name>a divalent metal cation</name>
        <dbReference type="ChEBI" id="CHEBI:60240"/>
    </cofactor>
    <text evidence="6">Binds 2 divalent metal cations per subunit. Site 1 may preferentially bind zinc ions, while site 2 has a preference for magnesium and/or manganese ions.</text>
</comment>